<accession>A0A225NDQ1</accession>
<proteinExistence type="predicted"/>
<dbReference type="Proteomes" id="UP000215377">
    <property type="component" value="Unassembled WGS sequence"/>
</dbReference>
<keyword evidence="2" id="KW-1185">Reference proteome</keyword>
<protein>
    <submittedName>
        <fullName evidence="1">Uncharacterized protein</fullName>
    </submittedName>
</protein>
<comment type="caution">
    <text evidence="1">The sequence shown here is derived from an EMBL/GenBank/DDBJ whole genome shotgun (WGS) entry which is preliminary data.</text>
</comment>
<name>A0A225NDQ1_9RHOB</name>
<sequence length="63" mass="7539">MIISEVELSRTVDLSAYQWKKHRAGDEDIPVEALLSFGFPEDRVREYREEIFSIIKPKDHRYK</sequence>
<evidence type="ECO:0000313" key="1">
    <source>
        <dbReference type="EMBL" id="OWU69544.1"/>
    </source>
</evidence>
<gene>
    <name evidence="1" type="ORF">ATO3_22235</name>
</gene>
<evidence type="ECO:0000313" key="2">
    <source>
        <dbReference type="Proteomes" id="UP000215377"/>
    </source>
</evidence>
<dbReference type="AlphaFoldDB" id="A0A225NDQ1"/>
<organism evidence="1 2">
    <name type="scientific">Marinibacterium profundimaris</name>
    <dbReference type="NCBI Taxonomy" id="1679460"/>
    <lineage>
        <taxon>Bacteria</taxon>
        <taxon>Pseudomonadati</taxon>
        <taxon>Pseudomonadota</taxon>
        <taxon>Alphaproteobacteria</taxon>
        <taxon>Rhodobacterales</taxon>
        <taxon>Paracoccaceae</taxon>
        <taxon>Marinibacterium</taxon>
    </lineage>
</organism>
<dbReference type="EMBL" id="AQQR01000015">
    <property type="protein sequence ID" value="OWU69544.1"/>
    <property type="molecule type" value="Genomic_DNA"/>
</dbReference>
<reference evidence="1 2" key="1">
    <citation type="submission" date="2013-04" db="EMBL/GenBank/DDBJ databases">
        <title>Oceanicola sp. 22II1-22F33 Genome Sequencing.</title>
        <authorList>
            <person name="Lai Q."/>
            <person name="Li G."/>
            <person name="Shao Z."/>
        </authorList>
    </citation>
    <scope>NUCLEOTIDE SEQUENCE [LARGE SCALE GENOMIC DNA]</scope>
    <source>
        <strain evidence="1 2">22II1-22F33</strain>
    </source>
</reference>